<dbReference type="GO" id="GO:0008643">
    <property type="term" value="P:carbohydrate transport"/>
    <property type="evidence" value="ECO:0007669"/>
    <property type="project" value="InterPro"/>
</dbReference>
<feature type="transmembrane region" description="Helical" evidence="6">
    <location>
        <begin position="41"/>
        <end position="63"/>
    </location>
</feature>
<keyword evidence="2" id="KW-0813">Transport</keyword>
<evidence type="ECO:0000256" key="6">
    <source>
        <dbReference type="SAM" id="Phobius"/>
    </source>
</evidence>
<dbReference type="InterPro" id="IPR039672">
    <property type="entry name" value="MFS_2"/>
</dbReference>
<dbReference type="AlphaFoldDB" id="Q8R8R3"/>
<evidence type="ECO:0000313" key="9">
    <source>
        <dbReference type="Proteomes" id="UP000000555"/>
    </source>
</evidence>
<feature type="transmembrane region" description="Helical" evidence="6">
    <location>
        <begin position="341"/>
        <end position="364"/>
    </location>
</feature>
<keyword evidence="9" id="KW-1185">Reference proteome</keyword>
<evidence type="ECO:0000256" key="3">
    <source>
        <dbReference type="ARBA" id="ARBA00022692"/>
    </source>
</evidence>
<evidence type="ECO:0000256" key="4">
    <source>
        <dbReference type="ARBA" id="ARBA00022989"/>
    </source>
</evidence>
<accession>Q8R8R3</accession>
<feature type="transmembrane region" description="Helical" evidence="6">
    <location>
        <begin position="139"/>
        <end position="162"/>
    </location>
</feature>
<dbReference type="PROSITE" id="PS50850">
    <property type="entry name" value="MFS"/>
    <property type="match status" value="1"/>
</dbReference>
<feature type="transmembrane region" description="Helical" evidence="6">
    <location>
        <begin position="75"/>
        <end position="98"/>
    </location>
</feature>
<dbReference type="Proteomes" id="UP000000555">
    <property type="component" value="Chromosome"/>
</dbReference>
<feature type="transmembrane region" description="Helical" evidence="6">
    <location>
        <begin position="287"/>
        <end position="305"/>
    </location>
</feature>
<keyword evidence="5 6" id="KW-0472">Membrane</keyword>
<organism evidence="8 9">
    <name type="scientific">Caldanaerobacter subterraneus subsp. tengcongensis (strain DSM 15242 / JCM 11007 / NBRC 100824 / MB4)</name>
    <name type="common">Thermoanaerobacter tengcongensis</name>
    <dbReference type="NCBI Taxonomy" id="273068"/>
    <lineage>
        <taxon>Bacteria</taxon>
        <taxon>Bacillati</taxon>
        <taxon>Bacillota</taxon>
        <taxon>Clostridia</taxon>
        <taxon>Thermoanaerobacterales</taxon>
        <taxon>Thermoanaerobacteraceae</taxon>
        <taxon>Caldanaerobacter</taxon>
    </lineage>
</organism>
<dbReference type="PANTHER" id="PTHR11328">
    <property type="entry name" value="MAJOR FACILITATOR SUPERFAMILY DOMAIN-CONTAINING PROTEIN"/>
    <property type="match status" value="1"/>
</dbReference>
<dbReference type="STRING" id="273068.TTE1932"/>
<dbReference type="InterPro" id="IPR036259">
    <property type="entry name" value="MFS_trans_sf"/>
</dbReference>
<evidence type="ECO:0000313" key="8">
    <source>
        <dbReference type="EMBL" id="AAM25111.1"/>
    </source>
</evidence>
<feature type="transmembrane region" description="Helical" evidence="6">
    <location>
        <begin position="182"/>
        <end position="199"/>
    </location>
</feature>
<dbReference type="SUPFAM" id="SSF103473">
    <property type="entry name" value="MFS general substrate transporter"/>
    <property type="match status" value="1"/>
</dbReference>
<dbReference type="GO" id="GO:0015293">
    <property type="term" value="F:symporter activity"/>
    <property type="evidence" value="ECO:0007669"/>
    <property type="project" value="InterPro"/>
</dbReference>
<dbReference type="eggNOG" id="COG2211">
    <property type="taxonomic scope" value="Bacteria"/>
</dbReference>
<dbReference type="PANTHER" id="PTHR11328:SF24">
    <property type="entry name" value="MAJOR FACILITATOR SUPERFAMILY (MFS) PROFILE DOMAIN-CONTAINING PROTEIN"/>
    <property type="match status" value="1"/>
</dbReference>
<sequence length="455" mass="51340">MKRDLRKHSKSYLYGNCICFLMLFSVRFLRKEINMTTLKKVAYSFGNFPIGIMLEAFGTYVMFFYIDVLKVDPSFISLAFVIHGIIFAIFNPLIGYVSDKTETRWGRRRPYIAFGIVPLALVFYVIWSPFVSKEFLPAYFLTVIILFDFLYVLVGLNLAALFPEMFPSLEERAQVSAYRQMFGILGSIIGVVLPPIIYSRYGWNVLGIIFGTLIAIGFFIAFYGCEEKKNIKIPSIPVLTAFKYVFLNKAFLPFVVGGFFAKFLLTSVPAAIPFFTKYVLRIPEKEVSLLLGSIFVTAIPMMLVWSKITKKFGSRKAMFLSIGFLILVFPAYFFVNTFVETLIVSVIFGALLAGVVMLLDVMLAEVIDEDTKNTGMKREGMYTGVFGFIIRFGYSLQGIVIGGILKLSGYIPNVLEQPSSAILGIRFLISGVPVIALLIAFISFWFYPIGRKENA</sequence>
<name>Q8R8R3_CALS4</name>
<feature type="transmembrane region" description="Helical" evidence="6">
    <location>
        <begin position="317"/>
        <end position="335"/>
    </location>
</feature>
<dbReference type="InterPro" id="IPR020846">
    <property type="entry name" value="MFS_dom"/>
</dbReference>
<dbReference type="HOGENOM" id="CLU_027408_0_2_9"/>
<dbReference type="Gene3D" id="1.20.1250.20">
    <property type="entry name" value="MFS general substrate transporter like domains"/>
    <property type="match status" value="2"/>
</dbReference>
<dbReference type="GO" id="GO:0005886">
    <property type="term" value="C:plasma membrane"/>
    <property type="evidence" value="ECO:0007669"/>
    <property type="project" value="UniProtKB-SubCell"/>
</dbReference>
<evidence type="ECO:0000256" key="5">
    <source>
        <dbReference type="ARBA" id="ARBA00023136"/>
    </source>
</evidence>
<gene>
    <name evidence="8" type="primary">MelB</name>
    <name evidence="8" type="ordered locus">TTE1932</name>
</gene>
<feature type="transmembrane region" description="Helical" evidence="6">
    <location>
        <begin position="205"/>
        <end position="225"/>
    </location>
</feature>
<feature type="domain" description="Major facilitator superfamily (MFS) profile" evidence="7">
    <location>
        <begin position="250"/>
        <end position="455"/>
    </location>
</feature>
<evidence type="ECO:0000256" key="1">
    <source>
        <dbReference type="ARBA" id="ARBA00004651"/>
    </source>
</evidence>
<keyword evidence="4 6" id="KW-1133">Transmembrane helix</keyword>
<dbReference type="CDD" id="cd17332">
    <property type="entry name" value="MFS_MelB_like"/>
    <property type="match status" value="1"/>
</dbReference>
<dbReference type="EMBL" id="AE008691">
    <property type="protein sequence ID" value="AAM25111.1"/>
    <property type="molecule type" value="Genomic_DNA"/>
</dbReference>
<proteinExistence type="predicted"/>
<evidence type="ECO:0000259" key="7">
    <source>
        <dbReference type="PROSITE" id="PS50850"/>
    </source>
</evidence>
<feature type="transmembrane region" description="Helical" evidence="6">
    <location>
        <begin position="251"/>
        <end position="275"/>
    </location>
</feature>
<reference evidence="8 9" key="1">
    <citation type="journal article" date="2002" name="Genome Res.">
        <title>A complete sequence of the T. tengcongensis genome.</title>
        <authorList>
            <person name="Bao Q."/>
            <person name="Tian Y."/>
            <person name="Li W."/>
            <person name="Xu Z."/>
            <person name="Xuan Z."/>
            <person name="Hu S."/>
            <person name="Dong W."/>
            <person name="Yang J."/>
            <person name="Chen Y."/>
            <person name="Xue Y."/>
            <person name="Xu Y."/>
            <person name="Lai X."/>
            <person name="Huang L."/>
            <person name="Dong X."/>
            <person name="Ma Y."/>
            <person name="Ling L."/>
            <person name="Tan H."/>
            <person name="Chen R."/>
            <person name="Wang J."/>
            <person name="Yu J."/>
            <person name="Yang H."/>
        </authorList>
    </citation>
    <scope>NUCLEOTIDE SEQUENCE [LARGE SCALE GENOMIC DNA]</scope>
    <source>
        <strain evidence="9">DSM 15242 / JCM 11007 / NBRC 100824 / MB4</strain>
    </source>
</reference>
<dbReference type="KEGG" id="tte:TTE1932"/>
<feature type="transmembrane region" description="Helical" evidence="6">
    <location>
        <begin position="425"/>
        <end position="447"/>
    </location>
</feature>
<feature type="transmembrane region" description="Helical" evidence="6">
    <location>
        <begin position="110"/>
        <end position="127"/>
    </location>
</feature>
<feature type="transmembrane region" description="Helical" evidence="6">
    <location>
        <begin position="385"/>
        <end position="405"/>
    </location>
</feature>
<protein>
    <submittedName>
        <fullName evidence="8">Na+/melibiose symporter and related transporters</fullName>
    </submittedName>
</protein>
<comment type="subcellular location">
    <subcellularLocation>
        <location evidence="1">Cell membrane</location>
        <topology evidence="1">Multi-pass membrane protein</topology>
    </subcellularLocation>
</comment>
<keyword evidence="3 6" id="KW-0812">Transmembrane</keyword>
<evidence type="ECO:0000256" key="2">
    <source>
        <dbReference type="ARBA" id="ARBA00022448"/>
    </source>
</evidence>
<dbReference type="Pfam" id="PF13347">
    <property type="entry name" value="MFS_2"/>
    <property type="match status" value="1"/>
</dbReference>